<evidence type="ECO:0000313" key="4">
    <source>
        <dbReference type="EMBL" id="KPJ65011.1"/>
    </source>
</evidence>
<dbReference type="PANTHER" id="PTHR43584">
    <property type="entry name" value="NUCLEOTIDYL TRANSFERASE"/>
    <property type="match status" value="1"/>
</dbReference>
<protein>
    <recommendedName>
        <fullName evidence="3">MobA-like NTP transferase domain-containing protein</fullName>
    </recommendedName>
</protein>
<dbReference type="GO" id="GO:0016779">
    <property type="term" value="F:nucleotidyltransferase activity"/>
    <property type="evidence" value="ECO:0007669"/>
    <property type="project" value="UniProtKB-KW"/>
</dbReference>
<evidence type="ECO:0000259" key="3">
    <source>
        <dbReference type="Pfam" id="PF12804"/>
    </source>
</evidence>
<organism evidence="4 5">
    <name type="scientific">candidate division WOR-1 bacterium DG_54_3</name>
    <dbReference type="NCBI Taxonomy" id="1703775"/>
    <lineage>
        <taxon>Bacteria</taxon>
        <taxon>Bacillati</taxon>
        <taxon>Saganbacteria</taxon>
    </lineage>
</organism>
<dbReference type="PANTHER" id="PTHR43584:SF8">
    <property type="entry name" value="N-ACETYLMURAMATE ALPHA-1-PHOSPHATE URIDYLYLTRANSFERASE"/>
    <property type="match status" value="1"/>
</dbReference>
<proteinExistence type="predicted"/>
<dbReference type="CDD" id="cd02523">
    <property type="entry name" value="PC_cytidylyltransferase"/>
    <property type="match status" value="1"/>
</dbReference>
<sequence length="272" mass="30449">MTKSLRAIILAAGEGIRLRPYTLDRPKCLVELGGKPLIVYQIEVLESLGIYDITVVTGYHADRIEALGFKTVQNPHYASTNMVASLMCAAELLDGKADILIAYGDIIYEPRVVQALLECQAPICTTVDKSWLRLWQTRSEDPLADAETLRLSESQDILELGEKPETLKKIEGQYMGLIKVKAEFAPELAVFYRQMDQNSLFDGKNFPNMFMTSFLQYLIDSGQSVRAVLVSGGWLEIDTAEDLELFNRMHREGSLSDYCRISPEKKGTVSGL</sequence>
<dbReference type="EMBL" id="LIZX01000147">
    <property type="protein sequence ID" value="KPJ65011.1"/>
    <property type="molecule type" value="Genomic_DNA"/>
</dbReference>
<keyword evidence="2" id="KW-0548">Nucleotidyltransferase</keyword>
<dbReference type="SUPFAM" id="SSF53448">
    <property type="entry name" value="Nucleotide-diphospho-sugar transferases"/>
    <property type="match status" value="1"/>
</dbReference>
<name>A0A0S7XS03_UNCSA</name>
<comment type="caution">
    <text evidence="4">The sequence shown here is derived from an EMBL/GenBank/DDBJ whole genome shotgun (WGS) entry which is preliminary data.</text>
</comment>
<accession>A0A0S7XS03</accession>
<evidence type="ECO:0000313" key="5">
    <source>
        <dbReference type="Proteomes" id="UP000051861"/>
    </source>
</evidence>
<dbReference type="AlphaFoldDB" id="A0A0S7XS03"/>
<gene>
    <name evidence="4" type="ORF">AMJ44_11455</name>
</gene>
<dbReference type="InterPro" id="IPR025877">
    <property type="entry name" value="MobA-like_NTP_Trfase"/>
</dbReference>
<evidence type="ECO:0000256" key="1">
    <source>
        <dbReference type="ARBA" id="ARBA00022679"/>
    </source>
</evidence>
<reference evidence="4 5" key="1">
    <citation type="journal article" date="2015" name="Microbiome">
        <title>Genomic resolution of linkages in carbon, nitrogen, and sulfur cycling among widespread estuary sediment bacteria.</title>
        <authorList>
            <person name="Baker B.J."/>
            <person name="Lazar C.S."/>
            <person name="Teske A.P."/>
            <person name="Dick G.J."/>
        </authorList>
    </citation>
    <scope>NUCLEOTIDE SEQUENCE [LARGE SCALE GENOMIC DNA]</scope>
    <source>
        <strain evidence="4">DG_54_3</strain>
    </source>
</reference>
<evidence type="ECO:0000256" key="2">
    <source>
        <dbReference type="ARBA" id="ARBA00022695"/>
    </source>
</evidence>
<dbReference type="InterPro" id="IPR029044">
    <property type="entry name" value="Nucleotide-diphossugar_trans"/>
</dbReference>
<dbReference type="Gene3D" id="3.90.550.10">
    <property type="entry name" value="Spore Coat Polysaccharide Biosynthesis Protein SpsA, Chain A"/>
    <property type="match status" value="1"/>
</dbReference>
<dbReference type="Pfam" id="PF12804">
    <property type="entry name" value="NTP_transf_3"/>
    <property type="match status" value="1"/>
</dbReference>
<dbReference type="Proteomes" id="UP000051861">
    <property type="component" value="Unassembled WGS sequence"/>
</dbReference>
<dbReference type="InterPro" id="IPR050065">
    <property type="entry name" value="GlmU-like"/>
</dbReference>
<feature type="domain" description="MobA-like NTP transferase" evidence="3">
    <location>
        <begin position="7"/>
        <end position="124"/>
    </location>
</feature>
<keyword evidence="1" id="KW-0808">Transferase</keyword>